<protein>
    <submittedName>
        <fullName evidence="1">Uncharacterized protein</fullName>
    </submittedName>
</protein>
<comment type="caution">
    <text evidence="1">The sequence shown here is derived from an EMBL/GenBank/DDBJ whole genome shotgun (WGS) entry which is preliminary data.</text>
</comment>
<evidence type="ECO:0000313" key="2">
    <source>
        <dbReference type="Proteomes" id="UP000634136"/>
    </source>
</evidence>
<evidence type="ECO:0000313" key="1">
    <source>
        <dbReference type="EMBL" id="KAF7806058.1"/>
    </source>
</evidence>
<dbReference type="EMBL" id="JAAIUW010000012">
    <property type="protein sequence ID" value="KAF7806058.1"/>
    <property type="molecule type" value="Genomic_DNA"/>
</dbReference>
<keyword evidence="2" id="KW-1185">Reference proteome</keyword>
<gene>
    <name evidence="1" type="ORF">G2W53_038219</name>
</gene>
<sequence>MADVPSFCSLFSATFDDEG</sequence>
<accession>A0A834W1Y1</accession>
<dbReference type="AlphaFoldDB" id="A0A834W1Y1"/>
<name>A0A834W1Y1_9FABA</name>
<dbReference type="Proteomes" id="UP000634136">
    <property type="component" value="Unassembled WGS sequence"/>
</dbReference>
<proteinExistence type="predicted"/>
<reference evidence="1" key="1">
    <citation type="submission" date="2020-09" db="EMBL/GenBank/DDBJ databases">
        <title>Genome-Enabled Discovery of Anthraquinone Biosynthesis in Senna tora.</title>
        <authorList>
            <person name="Kang S.-H."/>
            <person name="Pandey R.P."/>
            <person name="Lee C.-M."/>
            <person name="Sim J.-S."/>
            <person name="Jeong J.-T."/>
            <person name="Choi B.-S."/>
            <person name="Jung M."/>
            <person name="Ginzburg D."/>
            <person name="Zhao K."/>
            <person name="Won S.Y."/>
            <person name="Oh T.-J."/>
            <person name="Yu Y."/>
            <person name="Kim N.-H."/>
            <person name="Lee O.R."/>
            <person name="Lee T.-H."/>
            <person name="Bashyal P."/>
            <person name="Kim T.-S."/>
            <person name="Lee W.-H."/>
            <person name="Kawkins C."/>
            <person name="Kim C.-K."/>
            <person name="Kim J.S."/>
            <person name="Ahn B.O."/>
            <person name="Rhee S.Y."/>
            <person name="Sohng J.K."/>
        </authorList>
    </citation>
    <scope>NUCLEOTIDE SEQUENCE</scope>
    <source>
        <tissue evidence="1">Leaf</tissue>
    </source>
</reference>
<organism evidence="1 2">
    <name type="scientific">Senna tora</name>
    <dbReference type="NCBI Taxonomy" id="362788"/>
    <lineage>
        <taxon>Eukaryota</taxon>
        <taxon>Viridiplantae</taxon>
        <taxon>Streptophyta</taxon>
        <taxon>Embryophyta</taxon>
        <taxon>Tracheophyta</taxon>
        <taxon>Spermatophyta</taxon>
        <taxon>Magnoliopsida</taxon>
        <taxon>eudicotyledons</taxon>
        <taxon>Gunneridae</taxon>
        <taxon>Pentapetalae</taxon>
        <taxon>rosids</taxon>
        <taxon>fabids</taxon>
        <taxon>Fabales</taxon>
        <taxon>Fabaceae</taxon>
        <taxon>Caesalpinioideae</taxon>
        <taxon>Cassia clade</taxon>
        <taxon>Senna</taxon>
    </lineage>
</organism>